<evidence type="ECO:0000259" key="2">
    <source>
        <dbReference type="Pfam" id="PF13936"/>
    </source>
</evidence>
<keyword evidence="4" id="KW-1185">Reference proteome</keyword>
<organism evidence="3 4">
    <name type="scientific">Clostridium sardiniense</name>
    <name type="common">Clostridium absonum</name>
    <dbReference type="NCBI Taxonomy" id="29369"/>
    <lineage>
        <taxon>Bacteria</taxon>
        <taxon>Bacillati</taxon>
        <taxon>Bacillota</taxon>
        <taxon>Clostridia</taxon>
        <taxon>Eubacteriales</taxon>
        <taxon>Clostridiaceae</taxon>
        <taxon>Clostridium</taxon>
    </lineage>
</organism>
<proteinExistence type="predicted"/>
<dbReference type="Gene3D" id="1.10.10.60">
    <property type="entry name" value="Homeodomain-like"/>
    <property type="match status" value="1"/>
</dbReference>
<evidence type="ECO:0000256" key="1">
    <source>
        <dbReference type="SAM" id="Coils"/>
    </source>
</evidence>
<dbReference type="EMBL" id="JAIKTU010000010">
    <property type="protein sequence ID" value="MBY0756320.1"/>
    <property type="molecule type" value="Genomic_DNA"/>
</dbReference>
<feature type="coiled-coil region" evidence="1">
    <location>
        <begin position="36"/>
        <end position="66"/>
    </location>
</feature>
<dbReference type="InterPro" id="IPR025246">
    <property type="entry name" value="IS30-like_HTH"/>
</dbReference>
<dbReference type="RefSeq" id="WP_221861577.1">
    <property type="nucleotide sequence ID" value="NZ_JAIKTU010000010.1"/>
</dbReference>
<keyword evidence="1" id="KW-0175">Coiled coil</keyword>
<protein>
    <recommendedName>
        <fullName evidence="2">Transposase IS30-like HTH domain-containing protein</fullName>
    </recommendedName>
</protein>
<feature type="domain" description="Transposase IS30-like HTH" evidence="2">
    <location>
        <begin position="8"/>
        <end position="45"/>
    </location>
</feature>
<gene>
    <name evidence="3" type="ORF">K5V21_12765</name>
</gene>
<evidence type="ECO:0000313" key="4">
    <source>
        <dbReference type="Proteomes" id="UP001299068"/>
    </source>
</evidence>
<dbReference type="Proteomes" id="UP001299068">
    <property type="component" value="Unassembled WGS sequence"/>
</dbReference>
<name>A0ABS7KZT1_CLOSR</name>
<accession>A0ABS7KZT1</accession>
<reference evidence="3 4" key="1">
    <citation type="journal article" date="2021" name="Cell Host Microbe">
        <title>in vivo commensal control of Clostridioides difficile virulence.</title>
        <authorList>
            <person name="Girinathan B.P."/>
            <person name="Dibenedetto N."/>
            <person name="Worley J.N."/>
            <person name="Peltier J."/>
            <person name="Arrieta-Ortiz M.L."/>
            <person name="Rupa Christinal Immanuel S."/>
            <person name="Lavin R."/>
            <person name="Delaney M.L."/>
            <person name="Cummins C."/>
            <person name="Hoffmann M."/>
            <person name="Luo Y."/>
            <person name="Gonzalez-Escalona N."/>
            <person name="Allard M."/>
            <person name="Onderdonk A.B."/>
            <person name="Gerber G.K."/>
            <person name="Sonenshein A.L."/>
            <person name="Baliga N."/>
            <person name="Dupuy B."/>
            <person name="Bry L."/>
        </authorList>
    </citation>
    <scope>NUCLEOTIDE SEQUENCE [LARGE SCALE GENOMIC DNA]</scope>
    <source>
        <strain evidence="3 4">DSM 599</strain>
    </source>
</reference>
<dbReference type="Pfam" id="PF13936">
    <property type="entry name" value="HTH_38"/>
    <property type="match status" value="1"/>
</dbReference>
<comment type="caution">
    <text evidence="3">The sequence shown here is derived from an EMBL/GenBank/DDBJ whole genome shotgun (WGS) entry which is preliminary data.</text>
</comment>
<evidence type="ECO:0000313" key="3">
    <source>
        <dbReference type="EMBL" id="MBY0756320.1"/>
    </source>
</evidence>
<sequence>MIKKGNYTTEEREKIFSMFKSGYTAKEIGNRIGRTKEAIQKEIQKLKKELKNLDKIEKEAEIIRKDRKNELKIIALENSKIISNISLARVCKSAYQVKNSKLILKKGNDYCWDMPNNIDLRR</sequence>